<organism evidence="2 3">
    <name type="scientific">Ruegeria atlantica</name>
    <dbReference type="NCBI Taxonomy" id="81569"/>
    <lineage>
        <taxon>Bacteria</taxon>
        <taxon>Pseudomonadati</taxon>
        <taxon>Pseudomonadota</taxon>
        <taxon>Alphaproteobacteria</taxon>
        <taxon>Rhodobacterales</taxon>
        <taxon>Roseobacteraceae</taxon>
        <taxon>Ruegeria</taxon>
    </lineage>
</organism>
<feature type="signal peptide" evidence="1">
    <location>
        <begin position="1"/>
        <end position="21"/>
    </location>
</feature>
<reference evidence="3" key="1">
    <citation type="submission" date="2015-09" db="EMBL/GenBank/DDBJ databases">
        <authorList>
            <person name="Rodrigo-Torres L."/>
            <person name="Arahal D.R."/>
        </authorList>
    </citation>
    <scope>NUCLEOTIDE SEQUENCE [LARGE SCALE GENOMIC DNA]</scope>
    <source>
        <strain evidence="3">CECT 4293</strain>
    </source>
</reference>
<evidence type="ECO:0000313" key="2">
    <source>
        <dbReference type="EMBL" id="CUH42783.1"/>
    </source>
</evidence>
<gene>
    <name evidence="2" type="ORF">RUM4293_01672</name>
</gene>
<dbReference type="Proteomes" id="UP000050786">
    <property type="component" value="Unassembled WGS sequence"/>
</dbReference>
<dbReference type="RefSeq" id="WP_058272850.1">
    <property type="nucleotide sequence ID" value="NZ_CYPS01000028.1"/>
</dbReference>
<evidence type="ECO:0000256" key="1">
    <source>
        <dbReference type="SAM" id="SignalP"/>
    </source>
</evidence>
<feature type="chain" id="PRO_5006061177" description="Tat pathway signal sequence domain protein" evidence="1">
    <location>
        <begin position="22"/>
        <end position="143"/>
    </location>
</feature>
<sequence length="143" mass="15127">MIFRRSALAVVFAALPLVAQAQSADEALEGLVLELNTVQDVGQACRLTFVIENNSGAAIDAVSYETVIFDASGSVVSLSLFNFRDLPVDRPRVRQFDLPGMTCGAVGKALINGANTCVVAGSDSQVCHEALKLQSRTDVELIG</sequence>
<keyword evidence="3" id="KW-1185">Reference proteome</keyword>
<dbReference type="EMBL" id="CYPS01000028">
    <property type="protein sequence ID" value="CUH42783.1"/>
    <property type="molecule type" value="Genomic_DNA"/>
</dbReference>
<name>A0A0P1E2S5_9RHOB</name>
<evidence type="ECO:0008006" key="4">
    <source>
        <dbReference type="Google" id="ProtNLM"/>
    </source>
</evidence>
<protein>
    <recommendedName>
        <fullName evidence="4">Tat pathway signal sequence domain protein</fullName>
    </recommendedName>
</protein>
<proteinExistence type="predicted"/>
<accession>A0A0P1E2S5</accession>
<dbReference type="AlphaFoldDB" id="A0A0P1E2S5"/>
<evidence type="ECO:0000313" key="3">
    <source>
        <dbReference type="Proteomes" id="UP000050786"/>
    </source>
</evidence>
<keyword evidence="1" id="KW-0732">Signal</keyword>